<evidence type="ECO:0000313" key="13">
    <source>
        <dbReference type="Proteomes" id="UP000887569"/>
    </source>
</evidence>
<dbReference type="AlphaFoldDB" id="A0A915AWS0"/>
<evidence type="ECO:0000256" key="3">
    <source>
        <dbReference type="ARBA" id="ARBA00022679"/>
    </source>
</evidence>
<evidence type="ECO:0000256" key="8">
    <source>
        <dbReference type="ARBA" id="ARBA00042574"/>
    </source>
</evidence>
<dbReference type="GO" id="GO:0005788">
    <property type="term" value="C:endoplasmic reticulum lumen"/>
    <property type="evidence" value="ECO:0007669"/>
    <property type="project" value="TreeGrafter"/>
</dbReference>
<keyword evidence="4" id="KW-0732">Signal</keyword>
<keyword evidence="5" id="KW-0256">Endoplasmic reticulum</keyword>
<feature type="transmembrane region" description="Helical" evidence="11">
    <location>
        <begin position="6"/>
        <end position="27"/>
    </location>
</feature>
<keyword evidence="13" id="KW-1185">Reference proteome</keyword>
<dbReference type="PANTHER" id="PTHR20961:SF148">
    <property type="entry name" value="EGF DOMAIN-SPECIFIC O-LINKED N-ACETYLGLUCOSAMINE TRANSFERASE"/>
    <property type="match status" value="1"/>
</dbReference>
<keyword evidence="11" id="KW-0472">Membrane</keyword>
<evidence type="ECO:0000256" key="9">
    <source>
        <dbReference type="ARBA" id="ARBA00048317"/>
    </source>
</evidence>
<dbReference type="GO" id="GO:0097363">
    <property type="term" value="F:protein O-acetylglucosaminyltransferase activity"/>
    <property type="evidence" value="ECO:0007669"/>
    <property type="project" value="UniProtKB-EC"/>
</dbReference>
<dbReference type="EC" id="2.4.1.255" evidence="1"/>
<evidence type="ECO:0000256" key="5">
    <source>
        <dbReference type="ARBA" id="ARBA00022824"/>
    </source>
</evidence>
<evidence type="ECO:0000256" key="4">
    <source>
        <dbReference type="ARBA" id="ARBA00022729"/>
    </source>
</evidence>
<evidence type="ECO:0000256" key="2">
    <source>
        <dbReference type="ARBA" id="ARBA00022676"/>
    </source>
</evidence>
<dbReference type="InterPro" id="IPR007657">
    <property type="entry name" value="Glycosyltransferase_61"/>
</dbReference>
<sequence length="527" mass="61153">VIYSSMSVYAYMLLLISLKSVISSFMMDLNVPEMHLPYIAGSSAYLRAKCLEDVECKAKFLRLNEVCWGYEHNCSFSQSYSSNKIRCSKESLRGSMDIESRRQTFWRQADFGKVLDTINSIRSICTSSKKDGSFLECSDHLRFCRASNIFFDFKNLNAATSKRYRDDVIQDGDVGGRCELFDRKLLASRADEKSYLQSWANELENFKSYEDFRVDGTHCDVIFERPTVVMKLDASINMYHHFCDFVNLYLSQHLNGSFDSDIDILWWDTFPGGFIDASFGATWRAFSLRQPYELISLDQKRVCFRQVMLPLLARQRLGLYYNMPVIDGCEGSGLFHAFSKHILHRLRVSQTGPLLSSVRVTLLSRSTNFRRILNENELLDVLSGIGGVVARKVDYNSNVAFFDQLSITHNTDIFIGMHGSGLTHLLFLPDWAVIFEIYNCEDVSCYYDLARLRGVKYFTWKKVNKMEQIGEGKHPQIGTAHKKFANYRFDKDEFRRLVLQQVEYVRRHPAFVKEQMRLRRSRLVDEL</sequence>
<keyword evidence="6" id="KW-0325">Glycoprotein</keyword>
<evidence type="ECO:0000256" key="1">
    <source>
        <dbReference type="ARBA" id="ARBA00011970"/>
    </source>
</evidence>
<keyword evidence="3" id="KW-0808">Transferase</keyword>
<evidence type="ECO:0000256" key="6">
    <source>
        <dbReference type="ARBA" id="ARBA00023180"/>
    </source>
</evidence>
<feature type="domain" description="Glycosyltransferase 61 catalytic" evidence="12">
    <location>
        <begin position="334"/>
        <end position="434"/>
    </location>
</feature>
<evidence type="ECO:0000313" key="14">
    <source>
        <dbReference type="WBParaSite" id="PgR017X_g004_t01"/>
    </source>
</evidence>
<keyword evidence="2" id="KW-0328">Glycosyltransferase</keyword>
<dbReference type="WBParaSite" id="PgR017X_g004_t01">
    <property type="protein sequence ID" value="PgR017X_g004_t01"/>
    <property type="gene ID" value="PgR017X_g004"/>
</dbReference>
<evidence type="ECO:0000259" key="12">
    <source>
        <dbReference type="Pfam" id="PF04577"/>
    </source>
</evidence>
<protein>
    <recommendedName>
        <fullName evidence="7">EGF domain-specific O-linked N-acetylglucosamine transferase</fullName>
        <ecNumber evidence="1">2.4.1.255</ecNumber>
    </recommendedName>
    <alternativeName>
        <fullName evidence="8">Extracellular O-linked N-acetylglucosamine transferase</fullName>
    </alternativeName>
</protein>
<accession>A0A915AWS0</accession>
<organism evidence="13 14">
    <name type="scientific">Parascaris univalens</name>
    <name type="common">Nematode worm</name>
    <dbReference type="NCBI Taxonomy" id="6257"/>
    <lineage>
        <taxon>Eukaryota</taxon>
        <taxon>Metazoa</taxon>
        <taxon>Ecdysozoa</taxon>
        <taxon>Nematoda</taxon>
        <taxon>Chromadorea</taxon>
        <taxon>Rhabditida</taxon>
        <taxon>Spirurina</taxon>
        <taxon>Ascaridomorpha</taxon>
        <taxon>Ascaridoidea</taxon>
        <taxon>Ascarididae</taxon>
        <taxon>Parascaris</taxon>
    </lineage>
</organism>
<keyword evidence="11" id="KW-1133">Transmembrane helix</keyword>
<dbReference type="PANTHER" id="PTHR20961">
    <property type="entry name" value="GLYCOSYLTRANSFERASE"/>
    <property type="match status" value="1"/>
</dbReference>
<evidence type="ECO:0000256" key="11">
    <source>
        <dbReference type="SAM" id="Phobius"/>
    </source>
</evidence>
<comment type="catalytic activity">
    <reaction evidence="9">
        <text>L-seryl-[protein] + UDP-N-acetyl-alpha-D-glucosamine = 3-O-(N-acetyl-beta-D-glucosaminyl)-L-seryl-[protein] + UDP + H(+)</text>
        <dbReference type="Rhea" id="RHEA:48904"/>
        <dbReference type="Rhea" id="RHEA-COMP:9863"/>
        <dbReference type="Rhea" id="RHEA-COMP:12251"/>
        <dbReference type="ChEBI" id="CHEBI:15378"/>
        <dbReference type="ChEBI" id="CHEBI:29999"/>
        <dbReference type="ChEBI" id="CHEBI:57705"/>
        <dbReference type="ChEBI" id="CHEBI:58223"/>
        <dbReference type="ChEBI" id="CHEBI:90838"/>
        <dbReference type="EC" id="2.4.1.255"/>
    </reaction>
</comment>
<dbReference type="InterPro" id="IPR049625">
    <property type="entry name" value="Glyco_transf_61_cat"/>
</dbReference>
<evidence type="ECO:0000256" key="7">
    <source>
        <dbReference type="ARBA" id="ARBA00040944"/>
    </source>
</evidence>
<name>A0A915AWS0_PARUN</name>
<keyword evidence="11" id="KW-0812">Transmembrane</keyword>
<proteinExistence type="predicted"/>
<reference evidence="14" key="1">
    <citation type="submission" date="2022-11" db="UniProtKB">
        <authorList>
            <consortium name="WormBaseParasite"/>
        </authorList>
    </citation>
    <scope>IDENTIFICATION</scope>
</reference>
<comment type="catalytic activity">
    <reaction evidence="10">
        <text>L-threonyl-[protein] + UDP-N-acetyl-alpha-D-glucosamine = 3-O-(N-acetyl-beta-D-glucosaminyl)-L-threonyl-[protein] + UDP + H(+)</text>
        <dbReference type="Rhea" id="RHEA:48908"/>
        <dbReference type="Rhea" id="RHEA-COMP:11060"/>
        <dbReference type="Rhea" id="RHEA-COMP:12252"/>
        <dbReference type="ChEBI" id="CHEBI:15378"/>
        <dbReference type="ChEBI" id="CHEBI:30013"/>
        <dbReference type="ChEBI" id="CHEBI:57705"/>
        <dbReference type="ChEBI" id="CHEBI:58223"/>
        <dbReference type="ChEBI" id="CHEBI:90840"/>
        <dbReference type="EC" id="2.4.1.255"/>
    </reaction>
</comment>
<evidence type="ECO:0000256" key="10">
    <source>
        <dbReference type="ARBA" id="ARBA00049432"/>
    </source>
</evidence>
<dbReference type="Proteomes" id="UP000887569">
    <property type="component" value="Unplaced"/>
</dbReference>
<dbReference type="Pfam" id="PF04577">
    <property type="entry name" value="Glyco_transf_61"/>
    <property type="match status" value="1"/>
</dbReference>